<dbReference type="EMBL" id="QSWD01000001">
    <property type="protein sequence ID" value="RGP04365.1"/>
    <property type="molecule type" value="Genomic_DNA"/>
</dbReference>
<organism evidence="1 3">
    <name type="scientific">Bifidobacterium pseudocatenulatum</name>
    <dbReference type="NCBI Taxonomy" id="28026"/>
    <lineage>
        <taxon>Bacteria</taxon>
        <taxon>Bacillati</taxon>
        <taxon>Actinomycetota</taxon>
        <taxon>Actinomycetes</taxon>
        <taxon>Bifidobacteriales</taxon>
        <taxon>Bifidobacteriaceae</taxon>
        <taxon>Bifidobacterium</taxon>
    </lineage>
</organism>
<comment type="caution">
    <text evidence="1">The sequence shown here is derived from an EMBL/GenBank/DDBJ whole genome shotgun (WGS) entry which is preliminary data.</text>
</comment>
<dbReference type="AlphaFoldDB" id="A0A3E5HRP6"/>
<dbReference type="EMBL" id="QRPH01000007">
    <property type="protein sequence ID" value="RHL94196.1"/>
    <property type="molecule type" value="Genomic_DNA"/>
</dbReference>
<evidence type="ECO:0000313" key="2">
    <source>
        <dbReference type="EMBL" id="RHL94196.1"/>
    </source>
</evidence>
<gene>
    <name evidence="2" type="ORF">DWZ91_08945</name>
    <name evidence="1" type="ORF">DXA79_00220</name>
</gene>
<evidence type="ECO:0000313" key="1">
    <source>
        <dbReference type="EMBL" id="RGP04365.1"/>
    </source>
</evidence>
<protein>
    <submittedName>
        <fullName evidence="1">Uncharacterized protein</fullName>
    </submittedName>
</protein>
<evidence type="ECO:0000313" key="4">
    <source>
        <dbReference type="Proteomes" id="UP000285613"/>
    </source>
</evidence>
<name>A0A3E5HRP6_BIFPS</name>
<sequence length="60" mass="6799">MYGRFRVLSGDISLMYGSPEGEKPEKCTPEVGFSHDGLPYISEKAHDKAPILPYTRQIWV</sequence>
<reference evidence="3 4" key="1">
    <citation type="submission" date="2018-08" db="EMBL/GenBank/DDBJ databases">
        <title>A genome reference for cultivated species of the human gut microbiota.</title>
        <authorList>
            <person name="Zou Y."/>
            <person name="Xue W."/>
            <person name="Luo G."/>
        </authorList>
    </citation>
    <scope>NUCLEOTIDE SEQUENCE [LARGE SCALE GENOMIC DNA]</scope>
    <source>
        <strain evidence="2 4">AF36-12AT</strain>
        <strain evidence="1 3">OF05-12</strain>
    </source>
</reference>
<proteinExistence type="predicted"/>
<dbReference type="Proteomes" id="UP000261031">
    <property type="component" value="Unassembled WGS sequence"/>
</dbReference>
<accession>A0A3E5HRP6</accession>
<evidence type="ECO:0000313" key="3">
    <source>
        <dbReference type="Proteomes" id="UP000261031"/>
    </source>
</evidence>
<dbReference type="Proteomes" id="UP000285613">
    <property type="component" value="Unassembled WGS sequence"/>
</dbReference>